<keyword evidence="4" id="KW-0234">DNA repair</keyword>
<name>A0A6I9WSD8_9HYME</name>
<keyword evidence="6" id="KW-1185">Reference proteome</keyword>
<dbReference type="Proteomes" id="UP000504615">
    <property type="component" value="Unplaced"/>
</dbReference>
<dbReference type="SUPFAM" id="SSF55979">
    <property type="entry name" value="DNA clamp"/>
    <property type="match status" value="1"/>
</dbReference>
<dbReference type="AlphaFoldDB" id="A0A6I9WSD8"/>
<dbReference type="GO" id="GO:0030896">
    <property type="term" value="C:checkpoint clamp complex"/>
    <property type="evidence" value="ECO:0007669"/>
    <property type="project" value="TreeGrafter"/>
</dbReference>
<dbReference type="GO" id="GO:0006281">
    <property type="term" value="P:DNA repair"/>
    <property type="evidence" value="ECO:0007669"/>
    <property type="project" value="UniProtKB-KW"/>
</dbReference>
<keyword evidence="5" id="KW-0539">Nucleus</keyword>
<dbReference type="Gene3D" id="3.70.10.10">
    <property type="match status" value="1"/>
</dbReference>
<organism evidence="6 7">
    <name type="scientific">Pogonomyrmex barbatus</name>
    <name type="common">red harvester ant</name>
    <dbReference type="NCBI Taxonomy" id="144034"/>
    <lineage>
        <taxon>Eukaryota</taxon>
        <taxon>Metazoa</taxon>
        <taxon>Ecdysozoa</taxon>
        <taxon>Arthropoda</taxon>
        <taxon>Hexapoda</taxon>
        <taxon>Insecta</taxon>
        <taxon>Pterygota</taxon>
        <taxon>Neoptera</taxon>
        <taxon>Endopterygota</taxon>
        <taxon>Hymenoptera</taxon>
        <taxon>Apocrita</taxon>
        <taxon>Aculeata</taxon>
        <taxon>Formicoidea</taxon>
        <taxon>Formicidae</taxon>
        <taxon>Myrmicinae</taxon>
        <taxon>Pogonomyrmex</taxon>
    </lineage>
</organism>
<dbReference type="PANTHER" id="PTHR10870:SF0">
    <property type="entry name" value="CELL CYCLE CHECKPOINT PROTEIN RAD1"/>
    <property type="match status" value="1"/>
</dbReference>
<dbReference type="PRINTS" id="PR01245">
    <property type="entry name" value="RAD1REC1"/>
</dbReference>
<evidence type="ECO:0000313" key="7">
    <source>
        <dbReference type="RefSeq" id="XP_011646863.1"/>
    </source>
</evidence>
<protein>
    <submittedName>
        <fullName evidence="7">Cell cycle checkpoint protein RAD1-like</fullName>
    </submittedName>
</protein>
<dbReference type="KEGG" id="pbar:105433309"/>
<dbReference type="InterPro" id="IPR003011">
    <property type="entry name" value="Cell_cycle_checkpoint_Rad1"/>
</dbReference>
<dbReference type="PRINTS" id="PR01246">
    <property type="entry name" value="RAD1REPAIR"/>
</dbReference>
<evidence type="ECO:0000256" key="3">
    <source>
        <dbReference type="ARBA" id="ARBA00022763"/>
    </source>
</evidence>
<dbReference type="InterPro" id="IPR003021">
    <property type="entry name" value="Rad1_Rec1_Rad17"/>
</dbReference>
<evidence type="ECO:0000256" key="2">
    <source>
        <dbReference type="ARBA" id="ARBA00010991"/>
    </source>
</evidence>
<dbReference type="CDD" id="cd00577">
    <property type="entry name" value="PCNA"/>
    <property type="match status" value="1"/>
</dbReference>
<gene>
    <name evidence="7" type="primary">LOC105433309</name>
</gene>
<dbReference type="GeneID" id="105433309"/>
<comment type="similarity">
    <text evidence="2">Belongs to the rad1 family.</text>
</comment>
<keyword evidence="3" id="KW-0227">DNA damage</keyword>
<dbReference type="RefSeq" id="XP_011646863.1">
    <property type="nucleotide sequence ID" value="XM_011648561.2"/>
</dbReference>
<evidence type="ECO:0000256" key="5">
    <source>
        <dbReference type="ARBA" id="ARBA00023242"/>
    </source>
</evidence>
<comment type="subcellular location">
    <subcellularLocation>
        <location evidence="1">Nucleus</location>
    </subcellularLocation>
</comment>
<reference evidence="7" key="1">
    <citation type="submission" date="2025-08" db="UniProtKB">
        <authorList>
            <consortium name="RefSeq"/>
        </authorList>
    </citation>
    <scope>IDENTIFICATION</scope>
</reference>
<dbReference type="PANTHER" id="PTHR10870">
    <property type="entry name" value="CELL CYCLE CHECKPOINT PROTEIN RAD1"/>
    <property type="match status" value="1"/>
</dbReference>
<evidence type="ECO:0000313" key="6">
    <source>
        <dbReference type="Proteomes" id="UP000504615"/>
    </source>
</evidence>
<dbReference type="Pfam" id="PF02144">
    <property type="entry name" value="Rad1"/>
    <property type="match status" value="1"/>
</dbReference>
<proteinExistence type="inferred from homology"/>
<dbReference type="InterPro" id="IPR046938">
    <property type="entry name" value="DNA_clamp_sf"/>
</dbReference>
<dbReference type="OrthoDB" id="337581at2759"/>
<sequence>MNSNTNDYILVAKMGLTNLRIAIELLKTVNFKEIAICFGNENGLKVTVEDAKCIQASAYIPRTIFDEFKLKEDVMFSLSLSILVECLSMFRSTSEENSIAVQIFYKGIGYPLSIIIVEDGVITDCSLQTLEVDTILDFHLDTGDVVNKIVLQTELLKDAMTELDSTSELVELCLSPEEPFFRISTEGLGGICHIGFPHDSDLIDTFQCTSTVTSNFKLTHIKQAMKALLCADKVSLRTNNTGLLCFQYMIKTESGHVCYVEYYISPLIDMFD</sequence>
<dbReference type="GO" id="GO:0000077">
    <property type="term" value="P:DNA damage checkpoint signaling"/>
    <property type="evidence" value="ECO:0007669"/>
    <property type="project" value="InterPro"/>
</dbReference>
<evidence type="ECO:0000256" key="1">
    <source>
        <dbReference type="ARBA" id="ARBA00004123"/>
    </source>
</evidence>
<evidence type="ECO:0000256" key="4">
    <source>
        <dbReference type="ARBA" id="ARBA00023204"/>
    </source>
</evidence>
<accession>A0A6I9WSD8</accession>